<dbReference type="EMBL" id="CAXKWB010000120">
    <property type="protein sequence ID" value="CAL4059401.1"/>
    <property type="molecule type" value="Genomic_DNA"/>
</dbReference>
<evidence type="ECO:0000256" key="3">
    <source>
        <dbReference type="ARBA" id="ARBA00022729"/>
    </source>
</evidence>
<organism evidence="9 10">
    <name type="scientific">Meganyctiphanes norvegica</name>
    <name type="common">Northern krill</name>
    <name type="synonym">Thysanopoda norvegica</name>
    <dbReference type="NCBI Taxonomy" id="48144"/>
    <lineage>
        <taxon>Eukaryota</taxon>
        <taxon>Metazoa</taxon>
        <taxon>Ecdysozoa</taxon>
        <taxon>Arthropoda</taxon>
        <taxon>Crustacea</taxon>
        <taxon>Multicrustacea</taxon>
        <taxon>Malacostraca</taxon>
        <taxon>Eumalacostraca</taxon>
        <taxon>Eucarida</taxon>
        <taxon>Euphausiacea</taxon>
        <taxon>Euphausiidae</taxon>
        <taxon>Meganyctiphanes</taxon>
    </lineage>
</organism>
<accession>A0AAV2PKT4</accession>
<comment type="subcellular location">
    <subcellularLocation>
        <location evidence="1">Secreted</location>
    </subcellularLocation>
</comment>
<dbReference type="SMART" id="SM00020">
    <property type="entry name" value="Tryp_SPc"/>
    <property type="match status" value="1"/>
</dbReference>
<keyword evidence="6" id="KW-0378">Hydrolase</keyword>
<dbReference type="InterPro" id="IPR001254">
    <property type="entry name" value="Trypsin_dom"/>
</dbReference>
<comment type="caution">
    <text evidence="9">The sequence shown here is derived from an EMBL/GenBank/DDBJ whole genome shotgun (WGS) entry which is preliminary data.</text>
</comment>
<reference evidence="9 10" key="1">
    <citation type="submission" date="2024-05" db="EMBL/GenBank/DDBJ databases">
        <authorList>
            <person name="Wallberg A."/>
        </authorList>
    </citation>
    <scope>NUCLEOTIDE SEQUENCE [LARGE SCALE GENOMIC DNA]</scope>
</reference>
<dbReference type="SUPFAM" id="SSF50494">
    <property type="entry name" value="Trypsin-like serine proteases"/>
    <property type="match status" value="1"/>
</dbReference>
<dbReference type="InterPro" id="IPR043504">
    <property type="entry name" value="Peptidase_S1_PA_chymotrypsin"/>
</dbReference>
<dbReference type="Gene3D" id="2.40.10.10">
    <property type="entry name" value="Trypsin-like serine proteases"/>
    <property type="match status" value="1"/>
</dbReference>
<evidence type="ECO:0000256" key="7">
    <source>
        <dbReference type="SAM" id="SignalP"/>
    </source>
</evidence>
<dbReference type="InterPro" id="IPR018114">
    <property type="entry name" value="TRYPSIN_HIS"/>
</dbReference>
<evidence type="ECO:0000256" key="1">
    <source>
        <dbReference type="ARBA" id="ARBA00004613"/>
    </source>
</evidence>
<keyword evidence="5" id="KW-0325">Glycoprotein</keyword>
<dbReference type="PROSITE" id="PS50240">
    <property type="entry name" value="TRYPSIN_DOM"/>
    <property type="match status" value="1"/>
</dbReference>
<dbReference type="GO" id="GO:0004252">
    <property type="term" value="F:serine-type endopeptidase activity"/>
    <property type="evidence" value="ECO:0007669"/>
    <property type="project" value="InterPro"/>
</dbReference>
<dbReference type="CDD" id="cd00190">
    <property type="entry name" value="Tryp_SPc"/>
    <property type="match status" value="1"/>
</dbReference>
<feature type="chain" id="PRO_5043326648" description="Peptidase S1 domain-containing protein" evidence="7">
    <location>
        <begin position="34"/>
        <end position="481"/>
    </location>
</feature>
<evidence type="ECO:0000256" key="4">
    <source>
        <dbReference type="ARBA" id="ARBA00023157"/>
    </source>
</evidence>
<dbReference type="InterPro" id="IPR033116">
    <property type="entry name" value="TRYPSIN_SER"/>
</dbReference>
<dbReference type="InterPro" id="IPR001314">
    <property type="entry name" value="Peptidase_S1A"/>
</dbReference>
<dbReference type="PROSITE" id="PS00134">
    <property type="entry name" value="TRYPSIN_HIS"/>
    <property type="match status" value="1"/>
</dbReference>
<proteinExistence type="predicted"/>
<evidence type="ECO:0000256" key="5">
    <source>
        <dbReference type="ARBA" id="ARBA00023180"/>
    </source>
</evidence>
<keyword evidence="6" id="KW-0720">Serine protease</keyword>
<protein>
    <recommendedName>
        <fullName evidence="8">Peptidase S1 domain-containing protein</fullName>
    </recommendedName>
</protein>
<evidence type="ECO:0000259" key="8">
    <source>
        <dbReference type="PROSITE" id="PS50240"/>
    </source>
</evidence>
<dbReference type="GO" id="GO:0006508">
    <property type="term" value="P:proteolysis"/>
    <property type="evidence" value="ECO:0007669"/>
    <property type="project" value="UniProtKB-KW"/>
</dbReference>
<keyword evidence="4" id="KW-1015">Disulfide bond</keyword>
<dbReference type="Pfam" id="PF00089">
    <property type="entry name" value="Trypsin"/>
    <property type="match status" value="1"/>
</dbReference>
<keyword evidence="6" id="KW-0645">Protease</keyword>
<dbReference type="PRINTS" id="PR00722">
    <property type="entry name" value="CHYMOTRYPSIN"/>
</dbReference>
<name>A0AAV2PKT4_MEGNR</name>
<dbReference type="InterPro" id="IPR009003">
    <property type="entry name" value="Peptidase_S1_PA"/>
</dbReference>
<keyword evidence="3 7" id="KW-0732">Signal</keyword>
<dbReference type="PANTHER" id="PTHR24253">
    <property type="entry name" value="TRANSMEMBRANE PROTEASE SERINE"/>
    <property type="match status" value="1"/>
</dbReference>
<dbReference type="Proteomes" id="UP001497623">
    <property type="component" value="Unassembled WGS sequence"/>
</dbReference>
<dbReference type="PROSITE" id="PS00135">
    <property type="entry name" value="TRYPSIN_SER"/>
    <property type="match status" value="1"/>
</dbReference>
<sequence>MDIPTEKITFLMLHRRLLYIIILLVNCNRLVHGDESRDTGQCLDNYDGPDDNTELHSFDGELAEHIQKDEYEDISRTYFIDGNDELDEGNGKQTNKNYVQATFLSKLGRVLDVIYNGLHNTNESRAPNIHISFDTIYVNEVPVPEIEPPIESHRKDTPVKPVFRQSLQIQCPKCGIAKADSKVHGGPSVRIAGGQIISKPHKYPWLVSIRTHFPNGRSQICGGSIINKRYVLTAAHCLYSADGTCLSGIQTKVRVGSHNFKMLYPIKGVTREIKVKEFIKHPRFICPNEIKETPLGYIWGNETFKQRPPIANNDIALARLEEDLNLNDPLQQTGIRPICLPTDPSELYDNTMGIAAGWGWRSPIPIKNGSYPERWYKVQILPSEVSVEIDNHHCDAHEAWIIDKNNMICAGKDEGGKDACSGDSGGPLVVKKDDRYVLVGITSLGKKGGTCQGAGIYTRVTAYLDWIKENTKDVLQCSFMT</sequence>
<dbReference type="GO" id="GO:0005576">
    <property type="term" value="C:extracellular region"/>
    <property type="evidence" value="ECO:0007669"/>
    <property type="project" value="UniProtKB-SubCell"/>
</dbReference>
<evidence type="ECO:0000256" key="6">
    <source>
        <dbReference type="RuleBase" id="RU363034"/>
    </source>
</evidence>
<keyword evidence="2" id="KW-0964">Secreted</keyword>
<keyword evidence="10" id="KW-1185">Reference proteome</keyword>
<dbReference type="FunFam" id="2.40.10.10:FF:000054">
    <property type="entry name" value="Complement C1r subcomponent"/>
    <property type="match status" value="1"/>
</dbReference>
<evidence type="ECO:0000313" key="10">
    <source>
        <dbReference type="Proteomes" id="UP001497623"/>
    </source>
</evidence>
<evidence type="ECO:0000313" key="9">
    <source>
        <dbReference type="EMBL" id="CAL4059401.1"/>
    </source>
</evidence>
<evidence type="ECO:0000256" key="2">
    <source>
        <dbReference type="ARBA" id="ARBA00022525"/>
    </source>
</evidence>
<feature type="signal peptide" evidence="7">
    <location>
        <begin position="1"/>
        <end position="33"/>
    </location>
</feature>
<feature type="domain" description="Peptidase S1" evidence="8">
    <location>
        <begin position="191"/>
        <end position="472"/>
    </location>
</feature>
<dbReference type="AlphaFoldDB" id="A0AAV2PKT4"/>
<gene>
    <name evidence="9" type="ORF">MNOR_LOCUS523</name>
</gene>